<feature type="region of interest" description="Disordered" evidence="1">
    <location>
        <begin position="86"/>
        <end position="110"/>
    </location>
</feature>
<feature type="region of interest" description="Disordered" evidence="1">
    <location>
        <begin position="349"/>
        <end position="373"/>
    </location>
</feature>
<sequence length="387" mass="40521">MTIFWPLSRQQVLDLNGRPRLDVRASFFQSGSNTPLAVYADPSRTQPHPAEIAPDAAGRFPRVYLPEGLYREQVYSLSAGLLWSDDGLGEPIPPTEPTDPDGPDDPTARARTGDVKWRLDNSVQPGWVRMNQGTIGNGQSGASERGHEDTRNLYLYLWLNFPDSMAPVVGGRGASAGDDFAAGKVISILTMQGLLPGGLDDMGTGPANRLQTSTVLNLTAGSTSATAFSGNRLAVGMSVIAPGISAGTTIADINGNAITLSQPAAAGSTGAVLARFSFFGDVQTPGQIGGDALSTLSTRNLPTALPDGKVTVDYPAHQYVAPDKVQPIAFGDAGASTTIPDLLRGVKNADTTPPGPREFTVSHANPSGGQSVSNLPPIRLGTFYLKL</sequence>
<evidence type="ECO:0000313" key="2">
    <source>
        <dbReference type="EMBL" id="GJE65769.1"/>
    </source>
</evidence>
<reference evidence="2" key="2">
    <citation type="submission" date="2021-08" db="EMBL/GenBank/DDBJ databases">
        <authorList>
            <person name="Tani A."/>
            <person name="Ola A."/>
            <person name="Ogura Y."/>
            <person name="Katsura K."/>
            <person name="Hayashi T."/>
        </authorList>
    </citation>
    <scope>NUCLEOTIDE SEQUENCE</scope>
    <source>
        <strain evidence="2">NBRC 15686</strain>
    </source>
</reference>
<gene>
    <name evidence="2" type="ORF">LNAOJCKE_2982</name>
</gene>
<evidence type="ECO:0000313" key="3">
    <source>
        <dbReference type="Proteomes" id="UP001055039"/>
    </source>
</evidence>
<proteinExistence type="predicted"/>
<feature type="compositionally biased region" description="Polar residues" evidence="1">
    <location>
        <begin position="362"/>
        <end position="373"/>
    </location>
</feature>
<protein>
    <recommendedName>
        <fullName evidence="4">Minor tail protein</fullName>
    </recommendedName>
</protein>
<accession>A0ABQ4UES6</accession>
<dbReference type="RefSeq" id="WP_238225207.1">
    <property type="nucleotide sequence ID" value="NZ_BAAADH010000077.1"/>
</dbReference>
<keyword evidence="3" id="KW-1185">Reference proteome</keyword>
<name>A0ABQ4UES6_9HYPH</name>
<comment type="caution">
    <text evidence="2">The sequence shown here is derived from an EMBL/GenBank/DDBJ whole genome shotgun (WGS) entry which is preliminary data.</text>
</comment>
<reference evidence="2" key="1">
    <citation type="journal article" date="2021" name="Front. Microbiol.">
        <title>Comprehensive Comparative Genomics and Phenotyping of Methylobacterium Species.</title>
        <authorList>
            <person name="Alessa O."/>
            <person name="Ogura Y."/>
            <person name="Fujitani Y."/>
            <person name="Takami H."/>
            <person name="Hayashi T."/>
            <person name="Sahin N."/>
            <person name="Tani A."/>
        </authorList>
    </citation>
    <scope>NUCLEOTIDE SEQUENCE</scope>
    <source>
        <strain evidence="2">NBRC 15686</strain>
    </source>
</reference>
<dbReference type="Proteomes" id="UP001055039">
    <property type="component" value="Unassembled WGS sequence"/>
</dbReference>
<evidence type="ECO:0000256" key="1">
    <source>
        <dbReference type="SAM" id="MobiDB-lite"/>
    </source>
</evidence>
<evidence type="ECO:0008006" key="4">
    <source>
        <dbReference type="Google" id="ProtNLM"/>
    </source>
</evidence>
<dbReference type="EMBL" id="BPRC01000010">
    <property type="protein sequence ID" value="GJE65769.1"/>
    <property type="molecule type" value="Genomic_DNA"/>
</dbReference>
<organism evidence="2 3">
    <name type="scientific">Methylorubrum aminovorans</name>
    <dbReference type="NCBI Taxonomy" id="269069"/>
    <lineage>
        <taxon>Bacteria</taxon>
        <taxon>Pseudomonadati</taxon>
        <taxon>Pseudomonadota</taxon>
        <taxon>Alphaproteobacteria</taxon>
        <taxon>Hyphomicrobiales</taxon>
        <taxon>Methylobacteriaceae</taxon>
        <taxon>Methylorubrum</taxon>
    </lineage>
</organism>